<sequence length="473" mass="52456">MIQFGGFSMQQQVAITETVLRDGHQSLMATRLSIEDMLPVLTILDKIGYYSLECWGGATFDACIRFLNEDPWERLRTLKKGLPNTRLQMLLRGQNLLGYRHYADDIVDKFISLSAQNGIDVFRIFDALNDPRNIQQALRAVKKTGKEAQLCIAYTTSPVHTLNYYLSLVKELVEMGADSICIKDMAGILTPKAAKELVSGIKAMTNLPLIVHTHATSGISEMTYLKVAEAGADIIDTAISSFSGGTSQPATESMAIALTDLGFDTGLDMQEVAKVAEYFNTIRDHYRETGILNPKVKDTEPKTLIYQVPGGMLSNLLSQLAEQGLADKYEEVLAEVPKVRADLGYPPLVTPLSQMVGTQALMNIISGERYKVVPNEIKDYVRGLYGQSPAPLAEGIKEKIIGDEAVIACRPADLIEPQMIYLRDEIAPYARSEEDVLSYASFPQQARDFLGRREDPFYDVPVQEVTVQLDIQD</sequence>
<dbReference type="GO" id="GO:0006094">
    <property type="term" value="P:gluconeogenesis"/>
    <property type="evidence" value="ECO:0007669"/>
    <property type="project" value="TreeGrafter"/>
</dbReference>
<dbReference type="AlphaFoldDB" id="Q1JLM1"/>
<dbReference type="Gene3D" id="3.20.20.70">
    <property type="entry name" value="Aldolase class I"/>
    <property type="match status" value="1"/>
</dbReference>
<dbReference type="NCBIfam" id="NF008985">
    <property type="entry name" value="PRK12331.1"/>
    <property type="match status" value="1"/>
</dbReference>
<dbReference type="InterPro" id="IPR000891">
    <property type="entry name" value="PYR_CT"/>
</dbReference>
<reference evidence="2 3" key="1">
    <citation type="journal article" date="2006" name="Proc. Natl. Acad. Sci. U.S.A.">
        <title>Molecular genetic anatomy of inter- and intraserotype variation in the human bacterial pathogen group A Streptococcus.</title>
        <authorList>
            <person name="Beres S.B."/>
            <person name="Richter E.W."/>
            <person name="Nagiec M.J."/>
            <person name="Sumby P."/>
            <person name="Porcella S.F."/>
            <person name="DeLeo F.R."/>
            <person name="Musser J.M."/>
        </authorList>
    </citation>
    <scope>NUCLEOTIDE SEQUENCE [LARGE SCALE GENOMIC DNA]</scope>
    <source>
        <strain evidence="2 3">MGAS9429</strain>
    </source>
</reference>
<dbReference type="GO" id="GO:0004736">
    <property type="term" value="F:pyruvate carboxylase activity"/>
    <property type="evidence" value="ECO:0007669"/>
    <property type="project" value="TreeGrafter"/>
</dbReference>
<dbReference type="EC" id="4.1.1.3" evidence="2"/>
<dbReference type="Pfam" id="PF00682">
    <property type="entry name" value="HMGL-like"/>
    <property type="match status" value="1"/>
</dbReference>
<dbReference type="InterPro" id="IPR013785">
    <property type="entry name" value="Aldolase_TIM"/>
</dbReference>
<accession>Q1JLM1</accession>
<name>Q1JLM1_STRPC</name>
<protein>
    <submittedName>
        <fullName evidence="2">Na+ transporting oxaloacetate decarboxylase alpha chain</fullName>
        <ecNumber evidence="2">4.1.1.3</ecNumber>
    </submittedName>
</protein>
<evidence type="ECO:0000259" key="1">
    <source>
        <dbReference type="PROSITE" id="PS50991"/>
    </source>
</evidence>
<dbReference type="HOGENOM" id="CLU_000395_4_2_9"/>
<dbReference type="EMBL" id="CP000259">
    <property type="protein sequence ID" value="ABF32198.1"/>
    <property type="molecule type" value="Genomic_DNA"/>
</dbReference>
<dbReference type="PROSITE" id="PS50991">
    <property type="entry name" value="PYR_CT"/>
    <property type="match status" value="1"/>
</dbReference>
<dbReference type="CDD" id="cd07937">
    <property type="entry name" value="DRE_TIM_PC_TC_5S"/>
    <property type="match status" value="1"/>
</dbReference>
<gene>
    <name evidence="2" type="primary">oadA1</name>
    <name evidence="2" type="ordered locus">MGAS9429_Spy1011</name>
</gene>
<evidence type="ECO:0000313" key="2">
    <source>
        <dbReference type="EMBL" id="ABF32198.1"/>
    </source>
</evidence>
<dbReference type="GO" id="GO:0005737">
    <property type="term" value="C:cytoplasm"/>
    <property type="evidence" value="ECO:0007669"/>
    <property type="project" value="TreeGrafter"/>
</dbReference>
<dbReference type="InterPro" id="IPR055268">
    <property type="entry name" value="PCB-like"/>
</dbReference>
<dbReference type="Proteomes" id="UP000002433">
    <property type="component" value="Chromosome"/>
</dbReference>
<feature type="domain" description="Pyruvate carboxyltransferase" evidence="1">
    <location>
        <begin position="13"/>
        <end position="273"/>
    </location>
</feature>
<keyword evidence="2" id="KW-0456">Lyase</keyword>
<dbReference type="PANTHER" id="PTHR43778:SF2">
    <property type="entry name" value="PYRUVATE CARBOXYLASE, MITOCHONDRIAL"/>
    <property type="match status" value="1"/>
</dbReference>
<proteinExistence type="predicted"/>
<dbReference type="PANTHER" id="PTHR43778">
    <property type="entry name" value="PYRUVATE CARBOXYLASE"/>
    <property type="match status" value="1"/>
</dbReference>
<dbReference type="InterPro" id="IPR003379">
    <property type="entry name" value="Carboxylase_cons_dom"/>
</dbReference>
<dbReference type="Pfam" id="PF02436">
    <property type="entry name" value="PYC_OADA"/>
    <property type="match status" value="1"/>
</dbReference>
<dbReference type="GO" id="GO:0016829">
    <property type="term" value="F:lyase activity"/>
    <property type="evidence" value="ECO:0007669"/>
    <property type="project" value="UniProtKB-KW"/>
</dbReference>
<evidence type="ECO:0000313" key="3">
    <source>
        <dbReference type="Proteomes" id="UP000002433"/>
    </source>
</evidence>
<dbReference type="NCBIfam" id="NF006761">
    <property type="entry name" value="PRK09282.1"/>
    <property type="match status" value="1"/>
</dbReference>
<dbReference type="SUPFAM" id="SSF51569">
    <property type="entry name" value="Aldolase"/>
    <property type="match status" value="1"/>
</dbReference>
<dbReference type="SUPFAM" id="SSF89000">
    <property type="entry name" value="post-HMGL domain-like"/>
    <property type="match status" value="1"/>
</dbReference>
<dbReference type="KEGG" id="spk:MGAS9429_Spy1011"/>
<organism evidence="2 3">
    <name type="scientific">Streptococcus pyogenes serotype M12 (strain MGAS9429)</name>
    <dbReference type="NCBI Taxonomy" id="370551"/>
    <lineage>
        <taxon>Bacteria</taxon>
        <taxon>Bacillati</taxon>
        <taxon>Bacillota</taxon>
        <taxon>Bacilli</taxon>
        <taxon>Lactobacillales</taxon>
        <taxon>Streptococcaceae</taxon>
        <taxon>Streptococcus</taxon>
    </lineage>
</organism>